<dbReference type="NCBIfam" id="TIGR00157">
    <property type="entry name" value="ribosome small subunit-dependent GTPase A"/>
    <property type="match status" value="1"/>
</dbReference>
<dbReference type="Pfam" id="PF03193">
    <property type="entry name" value="RsgA_GTPase"/>
    <property type="match status" value="1"/>
</dbReference>
<feature type="binding site" evidence="3">
    <location>
        <begin position="208"/>
        <end position="216"/>
    </location>
    <ligand>
        <name>GTP</name>
        <dbReference type="ChEBI" id="CHEBI:37565"/>
    </ligand>
</feature>
<dbReference type="GO" id="GO:0019843">
    <property type="term" value="F:rRNA binding"/>
    <property type="evidence" value="ECO:0007669"/>
    <property type="project" value="UniProtKB-KW"/>
</dbReference>
<comment type="caution">
    <text evidence="7">The sequence shown here is derived from an EMBL/GenBank/DDBJ whole genome shotgun (WGS) entry which is preliminary data.</text>
</comment>
<evidence type="ECO:0000259" key="6">
    <source>
        <dbReference type="PROSITE" id="PS51721"/>
    </source>
</evidence>
<evidence type="ECO:0000256" key="3">
    <source>
        <dbReference type="HAMAP-Rule" id="MF_01820"/>
    </source>
</evidence>
<feature type="domain" description="CP-type G" evidence="6">
    <location>
        <begin position="107"/>
        <end position="271"/>
    </location>
</feature>
<keyword evidence="3" id="KW-0479">Metal-binding</keyword>
<dbReference type="GO" id="GO:0003924">
    <property type="term" value="F:GTPase activity"/>
    <property type="evidence" value="ECO:0007669"/>
    <property type="project" value="UniProtKB-UniRule"/>
</dbReference>
<dbReference type="InterPro" id="IPR004881">
    <property type="entry name" value="Ribosome_biogen_GTPase_RsgA"/>
</dbReference>
<keyword evidence="3" id="KW-0694">RNA-binding</keyword>
<evidence type="ECO:0000259" key="5">
    <source>
        <dbReference type="PROSITE" id="PS50936"/>
    </source>
</evidence>
<dbReference type="RefSeq" id="WP_142943171.1">
    <property type="nucleotide sequence ID" value="NZ_VIKR01000004.1"/>
</dbReference>
<dbReference type="NCBIfam" id="NF008931">
    <property type="entry name" value="PRK12288.1"/>
    <property type="match status" value="1"/>
</dbReference>
<keyword evidence="8" id="KW-1185">Reference proteome</keyword>
<organism evidence="7 8">
    <name type="scientific">Aliikangiella marina</name>
    <dbReference type="NCBI Taxonomy" id="1712262"/>
    <lineage>
        <taxon>Bacteria</taxon>
        <taxon>Pseudomonadati</taxon>
        <taxon>Pseudomonadota</taxon>
        <taxon>Gammaproteobacteria</taxon>
        <taxon>Oceanospirillales</taxon>
        <taxon>Pleioneaceae</taxon>
        <taxon>Aliikangiella</taxon>
    </lineage>
</organism>
<sequence length="338" mass="37886">MAKRDKLTQRQKRQVAKTQRKRLNKQSQAEELGDLSAPMEGLLVSRYGEQADVLALKDHQKFRCYLRQNLGAPVPGDKVRFRLDPNQQGVVETIHERHSVLQRPSPHQGLKPVVANIDKVFVVIAPLPDFSALLLDRYLVAIRDAEIPVHIIANKWDLSEEFNNQQIEAQLQTYQQLGYPVTFVSTKNGKGIDELATIAKDISSVLVGQSGVGKSSIINRLFPSQHSKVDLVSSNSRLGQHTTTASQLFLFDSDELQHEGFIIDSPGIREFGLWHMDSHTVANGFVEFDPHIGGCKFRDCKHVNEPGCAIINAVKTGEISESRWLSYCKIIANEETNN</sequence>
<dbReference type="OrthoDB" id="9809485at2"/>
<keyword evidence="3 7" id="KW-0378">Hydrolase</keyword>
<dbReference type="InterPro" id="IPR012340">
    <property type="entry name" value="NA-bd_OB-fold"/>
</dbReference>
<dbReference type="InterPro" id="IPR030378">
    <property type="entry name" value="G_CP_dom"/>
</dbReference>
<dbReference type="CDD" id="cd01854">
    <property type="entry name" value="YjeQ_EngC"/>
    <property type="match status" value="1"/>
</dbReference>
<protein>
    <recommendedName>
        <fullName evidence="3">Small ribosomal subunit biogenesis GTPase RsgA</fullName>
        <ecNumber evidence="3">3.6.1.-</ecNumber>
    </recommendedName>
</protein>
<accession>A0A545T732</accession>
<dbReference type="EMBL" id="VIKR01000004">
    <property type="protein sequence ID" value="TQV73033.1"/>
    <property type="molecule type" value="Genomic_DNA"/>
</dbReference>
<keyword evidence="1 3" id="KW-0547">Nucleotide-binding</keyword>
<feature type="binding site" evidence="3">
    <location>
        <position position="302"/>
    </location>
    <ligand>
        <name>Zn(2+)</name>
        <dbReference type="ChEBI" id="CHEBI:29105"/>
    </ligand>
</feature>
<comment type="subcellular location">
    <subcellularLocation>
        <location evidence="3">Cytoplasm</location>
    </subcellularLocation>
</comment>
<keyword evidence="3" id="KW-0699">rRNA-binding</keyword>
<dbReference type="SUPFAM" id="SSF52540">
    <property type="entry name" value="P-loop containing nucleoside triphosphate hydrolases"/>
    <property type="match status" value="1"/>
</dbReference>
<keyword evidence="3" id="KW-0963">Cytoplasm</keyword>
<feature type="binding site" evidence="3">
    <location>
        <position position="300"/>
    </location>
    <ligand>
        <name>Zn(2+)</name>
        <dbReference type="ChEBI" id="CHEBI:29105"/>
    </ligand>
</feature>
<feature type="compositionally biased region" description="Basic residues" evidence="4">
    <location>
        <begin position="9"/>
        <end position="24"/>
    </location>
</feature>
<dbReference type="InterPro" id="IPR010914">
    <property type="entry name" value="RsgA_GTPase_dom"/>
</dbReference>
<comment type="cofactor">
    <cofactor evidence="3">
        <name>Zn(2+)</name>
        <dbReference type="ChEBI" id="CHEBI:29105"/>
    </cofactor>
    <text evidence="3">Binds 1 zinc ion per subunit.</text>
</comment>
<dbReference type="HAMAP" id="MF_01820">
    <property type="entry name" value="GTPase_RsgA"/>
    <property type="match status" value="1"/>
</dbReference>
<feature type="binding site" evidence="3">
    <location>
        <begin position="154"/>
        <end position="157"/>
    </location>
    <ligand>
        <name>GTP</name>
        <dbReference type="ChEBI" id="CHEBI:37565"/>
    </ligand>
</feature>
<dbReference type="Gene3D" id="1.10.40.50">
    <property type="entry name" value="Probable gtpase engc, domain 3"/>
    <property type="match status" value="1"/>
</dbReference>
<dbReference type="PANTHER" id="PTHR32120">
    <property type="entry name" value="SMALL RIBOSOMAL SUBUNIT BIOGENESIS GTPASE RSGA"/>
    <property type="match status" value="1"/>
</dbReference>
<dbReference type="PANTHER" id="PTHR32120:SF11">
    <property type="entry name" value="SMALL RIBOSOMAL SUBUNIT BIOGENESIS GTPASE RSGA 1, MITOCHONDRIAL-RELATED"/>
    <property type="match status" value="1"/>
</dbReference>
<evidence type="ECO:0000256" key="2">
    <source>
        <dbReference type="ARBA" id="ARBA00023134"/>
    </source>
</evidence>
<comment type="subunit">
    <text evidence="3">Monomer. Associates with 30S ribosomal subunit, binds 16S rRNA.</text>
</comment>
<evidence type="ECO:0000256" key="4">
    <source>
        <dbReference type="SAM" id="MobiDB-lite"/>
    </source>
</evidence>
<dbReference type="GO" id="GO:0005525">
    <property type="term" value="F:GTP binding"/>
    <property type="evidence" value="ECO:0007669"/>
    <property type="project" value="UniProtKB-UniRule"/>
</dbReference>
<reference evidence="7 8" key="1">
    <citation type="submission" date="2019-06" db="EMBL/GenBank/DDBJ databases">
        <title>Draft genome of Aliikangiella marina GYP-15.</title>
        <authorList>
            <person name="Wang G."/>
        </authorList>
    </citation>
    <scope>NUCLEOTIDE SEQUENCE [LARGE SCALE GENOMIC DNA]</scope>
    <source>
        <strain evidence="7 8">GYP-15</strain>
    </source>
</reference>
<dbReference type="GO" id="GO:0005737">
    <property type="term" value="C:cytoplasm"/>
    <property type="evidence" value="ECO:0007669"/>
    <property type="project" value="UniProtKB-SubCell"/>
</dbReference>
<dbReference type="Gene3D" id="3.40.50.300">
    <property type="entry name" value="P-loop containing nucleotide triphosphate hydrolases"/>
    <property type="match status" value="1"/>
</dbReference>
<evidence type="ECO:0000256" key="1">
    <source>
        <dbReference type="ARBA" id="ARBA00022741"/>
    </source>
</evidence>
<feature type="region of interest" description="Disordered" evidence="4">
    <location>
        <begin position="1"/>
        <end position="31"/>
    </location>
</feature>
<dbReference type="AlphaFoldDB" id="A0A545T732"/>
<dbReference type="SUPFAM" id="SSF50249">
    <property type="entry name" value="Nucleic acid-binding proteins"/>
    <property type="match status" value="1"/>
</dbReference>
<evidence type="ECO:0000313" key="7">
    <source>
        <dbReference type="EMBL" id="TQV73033.1"/>
    </source>
</evidence>
<dbReference type="Gene3D" id="2.40.50.140">
    <property type="entry name" value="Nucleic acid-binding proteins"/>
    <property type="match status" value="1"/>
</dbReference>
<feature type="domain" description="EngC GTPase" evidence="5">
    <location>
        <begin position="115"/>
        <end position="269"/>
    </location>
</feature>
<keyword evidence="3" id="KW-0690">Ribosome biogenesis</keyword>
<dbReference type="GO" id="GO:0046872">
    <property type="term" value="F:metal ion binding"/>
    <property type="evidence" value="ECO:0007669"/>
    <property type="project" value="UniProtKB-KW"/>
</dbReference>
<evidence type="ECO:0000313" key="8">
    <source>
        <dbReference type="Proteomes" id="UP000317839"/>
    </source>
</evidence>
<feature type="binding site" evidence="3">
    <location>
        <position position="308"/>
    </location>
    <ligand>
        <name>Zn(2+)</name>
        <dbReference type="ChEBI" id="CHEBI:29105"/>
    </ligand>
</feature>
<gene>
    <name evidence="3 7" type="primary">rsgA</name>
    <name evidence="7" type="ORF">FLL45_16355</name>
</gene>
<keyword evidence="3" id="KW-0862">Zinc</keyword>
<dbReference type="Proteomes" id="UP000317839">
    <property type="component" value="Unassembled WGS sequence"/>
</dbReference>
<dbReference type="PROSITE" id="PS51721">
    <property type="entry name" value="G_CP"/>
    <property type="match status" value="1"/>
</dbReference>
<dbReference type="EC" id="3.6.1.-" evidence="3"/>
<dbReference type="InterPro" id="IPR027417">
    <property type="entry name" value="P-loop_NTPase"/>
</dbReference>
<comment type="function">
    <text evidence="3">One of several proteins that assist in the late maturation steps of the functional core of the 30S ribosomal subunit. Helps release RbfA from mature subunits. May play a role in the assembly of ribosomal proteins into the subunit. Circularly permuted GTPase that catalyzes slow GTP hydrolysis, GTPase activity is stimulated by the 30S ribosomal subunit.</text>
</comment>
<dbReference type="GO" id="GO:0042274">
    <property type="term" value="P:ribosomal small subunit biogenesis"/>
    <property type="evidence" value="ECO:0007669"/>
    <property type="project" value="UniProtKB-UniRule"/>
</dbReference>
<keyword evidence="2 3" id="KW-0342">GTP-binding</keyword>
<dbReference type="PROSITE" id="PS50936">
    <property type="entry name" value="ENGC_GTPASE"/>
    <property type="match status" value="1"/>
</dbReference>
<comment type="similarity">
    <text evidence="3">Belongs to the TRAFAC class YlqF/YawG GTPase family. RsgA subfamily.</text>
</comment>
<proteinExistence type="inferred from homology"/>
<feature type="binding site" evidence="3">
    <location>
        <position position="295"/>
    </location>
    <ligand>
        <name>Zn(2+)</name>
        <dbReference type="ChEBI" id="CHEBI:29105"/>
    </ligand>
</feature>
<name>A0A545T732_9GAMM</name>